<dbReference type="InterPro" id="IPR000560">
    <property type="entry name" value="His_Pase_clade-2"/>
</dbReference>
<name>A0A0A1TYX3_ENTIV</name>
<organism evidence="3 4">
    <name type="scientific">Entamoeba invadens IP1</name>
    <dbReference type="NCBI Taxonomy" id="370355"/>
    <lineage>
        <taxon>Eukaryota</taxon>
        <taxon>Amoebozoa</taxon>
        <taxon>Evosea</taxon>
        <taxon>Archamoebae</taxon>
        <taxon>Mastigamoebida</taxon>
        <taxon>Entamoebidae</taxon>
        <taxon>Entamoeba</taxon>
    </lineage>
</organism>
<dbReference type="PANTHER" id="PTHR11567">
    <property type="entry name" value="ACID PHOSPHATASE-RELATED"/>
    <property type="match status" value="1"/>
</dbReference>
<dbReference type="Gene3D" id="3.40.50.1240">
    <property type="entry name" value="Phosphoglycerate mutase-like"/>
    <property type="match status" value="1"/>
</dbReference>
<dbReference type="SUPFAM" id="SSF53254">
    <property type="entry name" value="Phosphoglycerate mutase-like"/>
    <property type="match status" value="1"/>
</dbReference>
<dbReference type="GO" id="GO:0016791">
    <property type="term" value="F:phosphatase activity"/>
    <property type="evidence" value="ECO:0007669"/>
    <property type="project" value="TreeGrafter"/>
</dbReference>
<dbReference type="CDD" id="cd07061">
    <property type="entry name" value="HP_HAP_like"/>
    <property type="match status" value="1"/>
</dbReference>
<dbReference type="InterPro" id="IPR033379">
    <property type="entry name" value="Acid_Pase_AS"/>
</dbReference>
<evidence type="ECO:0000256" key="1">
    <source>
        <dbReference type="ARBA" id="ARBA00005375"/>
    </source>
</evidence>
<keyword evidence="4" id="KW-1185">Reference proteome</keyword>
<dbReference type="RefSeq" id="XP_004186055.1">
    <property type="nucleotide sequence ID" value="XM_004186007.1"/>
</dbReference>
<dbReference type="Proteomes" id="UP000014680">
    <property type="component" value="Unassembled WGS sequence"/>
</dbReference>
<reference evidence="3 4" key="1">
    <citation type="submission" date="2012-10" db="EMBL/GenBank/DDBJ databases">
        <authorList>
            <person name="Zafar N."/>
            <person name="Inman J."/>
            <person name="Hall N."/>
            <person name="Lorenzi H."/>
            <person name="Caler E."/>
        </authorList>
    </citation>
    <scope>NUCLEOTIDE SEQUENCE [LARGE SCALE GENOMIC DNA]</scope>
    <source>
        <strain evidence="3 4">IP1</strain>
    </source>
</reference>
<evidence type="ECO:0000256" key="2">
    <source>
        <dbReference type="ARBA" id="ARBA00022801"/>
    </source>
</evidence>
<dbReference type="AlphaFoldDB" id="A0A0A1TYX3"/>
<comment type="similarity">
    <text evidence="1">Belongs to the histidine acid phosphatase family.</text>
</comment>
<dbReference type="PANTHER" id="PTHR11567:SF110">
    <property type="entry name" value="2-PHOSPHOXYLOSE PHOSPHATASE 1"/>
    <property type="match status" value="1"/>
</dbReference>
<dbReference type="VEuPathDB" id="AmoebaDB:EIN_306050"/>
<dbReference type="InterPro" id="IPR029033">
    <property type="entry name" value="His_PPase_superfam"/>
</dbReference>
<dbReference type="PROSITE" id="PS00616">
    <property type="entry name" value="HIS_ACID_PHOSPHAT_1"/>
    <property type="match status" value="1"/>
</dbReference>
<sequence>MVEIFEEYNKIVPITLQPIANKKLVHVVYITRHGDRLPFFFNLLPQNIQKNKKTGDLTERGKEQMKDAGTSFQQYLSHYPNEFSNLKLQNIKIRSTKIQRTVDSAVAFFKGFFKKDFQTISSFFPDIVEHKENENMTFERDGELSKVVMQNIKTSNKIFEKNEKYIFLEKKFCEIFSQPFSLHKFSSKIFCLGDFFLFYKTHEIFDKSVCEKVEEFTDEEMIETVNSQIEWFYLRLGDDVSTRNMAKPFVFDVINDVQNSLNKKDDVMYHHYSGHDITLLLVLACCGIKCDKVINLGAYLLIEFFEEEDGEIVLRFSFNSKVVKLPCGAGNDFCNFKSFIDFASQSVLREFTII</sequence>
<keyword evidence="2" id="KW-0378">Hydrolase</keyword>
<gene>
    <name evidence="3" type="ORF">EIN_306050</name>
</gene>
<proteinExistence type="inferred from homology"/>
<protein>
    <submittedName>
        <fullName evidence="3">Uncharacterized protein</fullName>
    </submittedName>
</protein>
<evidence type="ECO:0000313" key="4">
    <source>
        <dbReference type="Proteomes" id="UP000014680"/>
    </source>
</evidence>
<dbReference type="KEGG" id="eiv:EIN_306050"/>
<dbReference type="EMBL" id="KB206936">
    <property type="protein sequence ID" value="ELP86709.1"/>
    <property type="molecule type" value="Genomic_DNA"/>
</dbReference>
<evidence type="ECO:0000313" key="3">
    <source>
        <dbReference type="EMBL" id="ELP86709.1"/>
    </source>
</evidence>
<dbReference type="GeneID" id="14885725"/>
<accession>A0A0A1TYX3</accession>
<dbReference type="Pfam" id="PF00328">
    <property type="entry name" value="His_Phos_2"/>
    <property type="match status" value="1"/>
</dbReference>
<dbReference type="InterPro" id="IPR050645">
    <property type="entry name" value="Histidine_acid_phosphatase"/>
</dbReference>
<dbReference type="OrthoDB" id="5821688at2759"/>